<dbReference type="Proteomes" id="UP000015344">
    <property type="component" value="Unassembled WGS sequence"/>
</dbReference>
<dbReference type="Gene3D" id="1.10.10.2910">
    <property type="match status" value="1"/>
</dbReference>
<dbReference type="EMBL" id="ATMT01000053">
    <property type="protein sequence ID" value="EPY06660.1"/>
    <property type="molecule type" value="Genomic_DNA"/>
</dbReference>
<dbReference type="InterPro" id="IPR010359">
    <property type="entry name" value="IrrE_HExxH"/>
</dbReference>
<proteinExistence type="predicted"/>
<reference evidence="2 3" key="1">
    <citation type="submission" date="2013-05" db="EMBL/GenBank/DDBJ databases">
        <authorList>
            <person name="Strain E.A."/>
            <person name="Brown E."/>
            <person name="Allard M.W."/>
            <person name="Luo Y.L."/>
        </authorList>
    </citation>
    <scope>NUCLEOTIDE SEQUENCE [LARGE SCALE GENOMIC DNA]</scope>
    <source>
        <strain evidence="2 3">TS-15</strain>
    </source>
</reference>
<dbReference type="InterPro" id="IPR052345">
    <property type="entry name" value="Rad_response_metalloprotease"/>
</dbReference>
<feature type="domain" description="IrrE N-terminal-like" evidence="1">
    <location>
        <begin position="25"/>
        <end position="116"/>
    </location>
</feature>
<sequence>MDFIKRTVSRLTSIHKTNDPFDIASQRDILVFYEDLGEVFGYYNTFKRIHMIHINQFLDKNVQRFVIAHELGHSILHSKISTPFMKQYTLFSVDRIEREANRFAVEMLLPDDLLLDGCTLYEAAAICGVPKEVARLKKLPRRFY</sequence>
<dbReference type="eggNOG" id="COG2856">
    <property type="taxonomic scope" value="Bacteria"/>
</dbReference>
<name>S9U836_PAEAL</name>
<dbReference type="AlphaFoldDB" id="S9U836"/>
<accession>S9U836</accession>
<dbReference type="PANTHER" id="PTHR43236:SF1">
    <property type="entry name" value="BLL7220 PROTEIN"/>
    <property type="match status" value="1"/>
</dbReference>
<dbReference type="Pfam" id="PF06114">
    <property type="entry name" value="Peptidase_M78"/>
    <property type="match status" value="1"/>
</dbReference>
<dbReference type="RefSeq" id="WP_021260070.1">
    <property type="nucleotide sequence ID" value="NZ_ATMT01000053.1"/>
</dbReference>
<protein>
    <recommendedName>
        <fullName evidence="1">IrrE N-terminal-like domain-containing protein</fullName>
    </recommendedName>
</protein>
<dbReference type="PANTHER" id="PTHR43236">
    <property type="entry name" value="ANTITOXIN HIGA1"/>
    <property type="match status" value="1"/>
</dbReference>
<gene>
    <name evidence="2" type="ORF">PAALTS15_13687</name>
</gene>
<evidence type="ECO:0000313" key="2">
    <source>
        <dbReference type="EMBL" id="EPY06660.1"/>
    </source>
</evidence>
<comment type="caution">
    <text evidence="2">The sequence shown here is derived from an EMBL/GenBank/DDBJ whole genome shotgun (WGS) entry which is preliminary data.</text>
</comment>
<evidence type="ECO:0000313" key="3">
    <source>
        <dbReference type="Proteomes" id="UP000015344"/>
    </source>
</evidence>
<organism evidence="2 3">
    <name type="scientific">Paenibacillus alvei TS-15</name>
    <dbReference type="NCBI Taxonomy" id="1117108"/>
    <lineage>
        <taxon>Bacteria</taxon>
        <taxon>Bacillati</taxon>
        <taxon>Bacillota</taxon>
        <taxon>Bacilli</taxon>
        <taxon>Bacillales</taxon>
        <taxon>Paenibacillaceae</taxon>
        <taxon>Paenibacillus</taxon>
    </lineage>
</organism>
<evidence type="ECO:0000259" key="1">
    <source>
        <dbReference type="Pfam" id="PF06114"/>
    </source>
</evidence>